<dbReference type="InterPro" id="IPR015956">
    <property type="entry name" value="Peniciliin-bd_prot_C_sf"/>
</dbReference>
<dbReference type="SUPFAM" id="SSF56601">
    <property type="entry name" value="beta-lactamase/transpeptidase-like"/>
    <property type="match status" value="1"/>
</dbReference>
<dbReference type="GO" id="GO:0009002">
    <property type="term" value="F:serine-type D-Ala-D-Ala carboxypeptidase activity"/>
    <property type="evidence" value="ECO:0007669"/>
    <property type="project" value="UniProtKB-EC"/>
</dbReference>
<evidence type="ECO:0000256" key="4">
    <source>
        <dbReference type="ARBA" id="ARBA00012448"/>
    </source>
</evidence>
<dbReference type="Gene3D" id="3.40.710.10">
    <property type="entry name" value="DD-peptidase/beta-lactamase superfamily"/>
    <property type="match status" value="1"/>
</dbReference>
<evidence type="ECO:0000256" key="13">
    <source>
        <dbReference type="PIRSR" id="PIRSR618044-1"/>
    </source>
</evidence>
<dbReference type="SUPFAM" id="SSF69189">
    <property type="entry name" value="Penicillin-binding protein associated domain"/>
    <property type="match status" value="1"/>
</dbReference>
<dbReference type="GO" id="GO:0006508">
    <property type="term" value="P:proteolysis"/>
    <property type="evidence" value="ECO:0007669"/>
    <property type="project" value="UniProtKB-KW"/>
</dbReference>
<feature type="active site" description="Proton acceptor" evidence="13">
    <location>
        <position position="73"/>
    </location>
</feature>
<dbReference type="RefSeq" id="WP_154541627.1">
    <property type="nucleotide sequence ID" value="NZ_JAXDSU010000039.1"/>
</dbReference>
<dbReference type="UniPathway" id="UPA00219"/>
<evidence type="ECO:0000256" key="8">
    <source>
        <dbReference type="ARBA" id="ARBA00022801"/>
    </source>
</evidence>
<keyword evidence="7 16" id="KW-0732">Signal</keyword>
<comment type="function">
    <text evidence="1">Removes C-terminal D-alanyl residues from sugar-peptide cell wall precursors.</text>
</comment>
<feature type="domain" description="Peptidase S11 D-Ala-D-Ala carboxypeptidase A C-terminal" evidence="17">
    <location>
        <begin position="296"/>
        <end position="383"/>
    </location>
</feature>
<dbReference type="InterPro" id="IPR037167">
    <property type="entry name" value="Peptidase_S11_C_sf"/>
</dbReference>
<dbReference type="EMBL" id="VULQ01000012">
    <property type="protein sequence ID" value="MSS78493.1"/>
    <property type="molecule type" value="Genomic_DNA"/>
</dbReference>
<evidence type="ECO:0000256" key="3">
    <source>
        <dbReference type="ARBA" id="ARBA00007164"/>
    </source>
</evidence>
<feature type="binding site" evidence="14">
    <location>
        <position position="240"/>
    </location>
    <ligand>
        <name>substrate</name>
    </ligand>
</feature>
<evidence type="ECO:0000256" key="9">
    <source>
        <dbReference type="ARBA" id="ARBA00022960"/>
    </source>
</evidence>
<reference evidence="18 19" key="1">
    <citation type="submission" date="2019-08" db="EMBL/GenBank/DDBJ databases">
        <title>In-depth cultivation of the pig gut microbiome towards novel bacterial diversity and tailored functional studies.</title>
        <authorList>
            <person name="Wylensek D."/>
            <person name="Hitch T.C.A."/>
            <person name="Clavel T."/>
        </authorList>
    </citation>
    <scope>NUCLEOTIDE SEQUENCE [LARGE SCALE GENOMIC DNA]</scope>
    <source>
        <strain evidence="18 19">WCA-380-WT-2B</strain>
    </source>
</reference>
<evidence type="ECO:0000256" key="2">
    <source>
        <dbReference type="ARBA" id="ARBA00004752"/>
    </source>
</evidence>
<feature type="signal peptide" evidence="16">
    <location>
        <begin position="1"/>
        <end position="25"/>
    </location>
</feature>
<organism evidence="18 19">
    <name type="scientific">Anaerococcus porci</name>
    <dbReference type="NCBI Taxonomy" id="2652269"/>
    <lineage>
        <taxon>Bacteria</taxon>
        <taxon>Bacillati</taxon>
        <taxon>Bacillota</taxon>
        <taxon>Tissierellia</taxon>
        <taxon>Tissierellales</taxon>
        <taxon>Peptoniphilaceae</taxon>
        <taxon>Anaerococcus</taxon>
    </lineage>
</organism>
<evidence type="ECO:0000259" key="17">
    <source>
        <dbReference type="SMART" id="SM00936"/>
    </source>
</evidence>
<evidence type="ECO:0000313" key="19">
    <source>
        <dbReference type="Proteomes" id="UP000441925"/>
    </source>
</evidence>
<evidence type="ECO:0000313" key="18">
    <source>
        <dbReference type="EMBL" id="MSS78493.1"/>
    </source>
</evidence>
<dbReference type="InterPro" id="IPR012907">
    <property type="entry name" value="Peptidase_S11_C"/>
</dbReference>
<dbReference type="AlphaFoldDB" id="A0A6N7VWT5"/>
<name>A0A6N7VWT5_9FIRM</name>
<dbReference type="PANTHER" id="PTHR21581:SF11">
    <property type="entry name" value="D-ALANYL-D-ALANINE CARBOXYPEPTIDASE DACA"/>
    <property type="match status" value="1"/>
</dbReference>
<dbReference type="PANTHER" id="PTHR21581">
    <property type="entry name" value="D-ALANYL-D-ALANINE CARBOXYPEPTIDASE"/>
    <property type="match status" value="1"/>
</dbReference>
<evidence type="ECO:0000256" key="14">
    <source>
        <dbReference type="PIRSR" id="PIRSR618044-2"/>
    </source>
</evidence>
<evidence type="ECO:0000256" key="6">
    <source>
        <dbReference type="ARBA" id="ARBA00022670"/>
    </source>
</evidence>
<comment type="caution">
    <text evidence="18">The sequence shown here is derived from an EMBL/GenBank/DDBJ whole genome shotgun (WGS) entry which is preliminary data.</text>
</comment>
<dbReference type="GO" id="GO:0008360">
    <property type="term" value="P:regulation of cell shape"/>
    <property type="evidence" value="ECO:0007669"/>
    <property type="project" value="UniProtKB-KW"/>
</dbReference>
<keyword evidence="9" id="KW-0133">Cell shape</keyword>
<evidence type="ECO:0000256" key="15">
    <source>
        <dbReference type="RuleBase" id="RU004016"/>
    </source>
</evidence>
<dbReference type="InterPro" id="IPR012338">
    <property type="entry name" value="Beta-lactam/transpept-like"/>
</dbReference>
<evidence type="ECO:0000256" key="12">
    <source>
        <dbReference type="ARBA" id="ARBA00034000"/>
    </source>
</evidence>
<evidence type="ECO:0000256" key="5">
    <source>
        <dbReference type="ARBA" id="ARBA00022645"/>
    </source>
</evidence>
<dbReference type="Gene3D" id="2.60.410.10">
    <property type="entry name" value="D-Ala-D-Ala carboxypeptidase, C-terminal domain"/>
    <property type="match status" value="1"/>
</dbReference>
<accession>A0A6N7VWT5</accession>
<dbReference type="InterPro" id="IPR001967">
    <property type="entry name" value="Peptidase_S11_N"/>
</dbReference>
<dbReference type="PRINTS" id="PR00725">
    <property type="entry name" value="DADACBPTASE1"/>
</dbReference>
<gene>
    <name evidence="18" type="ORF">FYJ26_08815</name>
</gene>
<comment type="similarity">
    <text evidence="3 15">Belongs to the peptidase S11 family.</text>
</comment>
<keyword evidence="11" id="KW-0961">Cell wall biogenesis/degradation</keyword>
<feature type="active site" evidence="13">
    <location>
        <position position="133"/>
    </location>
</feature>
<proteinExistence type="inferred from homology"/>
<keyword evidence="8" id="KW-0378">Hydrolase</keyword>
<keyword evidence="5 18" id="KW-0121">Carboxypeptidase</keyword>
<comment type="catalytic activity">
    <reaction evidence="12">
        <text>Preferential cleavage: (Ac)2-L-Lys-D-Ala-|-D-Ala. Also transpeptidation of peptidyl-alanyl moieties that are N-acyl substituents of D-alanine.</text>
        <dbReference type="EC" id="3.4.16.4"/>
    </reaction>
</comment>
<protein>
    <recommendedName>
        <fullName evidence="4">serine-type D-Ala-D-Ala carboxypeptidase</fullName>
        <ecNumber evidence="4">3.4.16.4</ecNumber>
    </recommendedName>
</protein>
<sequence>MKRGKKTLIFFLSLIFIISPLVSFADDSERQAGDNIVGVDENVRAYIIGNEENGDIFYQKDAETKYPIASMSKLMTFLLVRDQIDQGKLSLDTKIKGTKEAEELTGPGYSKLGIKEGEEYTVKELITGLIVVSGNDCANLLATSISGSEDKFAQNMNEKAKELGLTSQEFYNASGLNTEDNKQNSSSAKDLFELVRIILDKYPDILEYSKIREINDSKRGINEKSTIPLIGEIDGVDGLKTGTTEEAKSCLTTTIDMSKLNNKNNYRAIGIVMGASDKEVRDMAMTDLIYYVSRVFNFKKIADTNHPLKSVRVNSVKEGYVELYPSEDLSFIVKDNTMPSVKYDINKNIKAPIKKGEVFGKANISYNDKNYEIDLVSNKEQERASDFTRFKRTISDACDFLVKCIIAR</sequence>
<dbReference type="Pfam" id="PF07943">
    <property type="entry name" value="PBP5_C"/>
    <property type="match status" value="1"/>
</dbReference>
<dbReference type="InterPro" id="IPR018044">
    <property type="entry name" value="Peptidase_S11"/>
</dbReference>
<feature type="chain" id="PRO_5026712749" description="serine-type D-Ala-D-Ala carboxypeptidase" evidence="16">
    <location>
        <begin position="26"/>
        <end position="408"/>
    </location>
</feature>
<evidence type="ECO:0000256" key="11">
    <source>
        <dbReference type="ARBA" id="ARBA00023316"/>
    </source>
</evidence>
<dbReference type="Proteomes" id="UP000441925">
    <property type="component" value="Unassembled WGS sequence"/>
</dbReference>
<feature type="active site" description="Acyl-ester intermediate" evidence="13">
    <location>
        <position position="70"/>
    </location>
</feature>
<dbReference type="SMART" id="SM00936">
    <property type="entry name" value="PBP5_C"/>
    <property type="match status" value="1"/>
</dbReference>
<keyword evidence="10" id="KW-0573">Peptidoglycan synthesis</keyword>
<evidence type="ECO:0000256" key="1">
    <source>
        <dbReference type="ARBA" id="ARBA00003217"/>
    </source>
</evidence>
<evidence type="ECO:0000256" key="7">
    <source>
        <dbReference type="ARBA" id="ARBA00022729"/>
    </source>
</evidence>
<dbReference type="GO" id="GO:0071555">
    <property type="term" value="P:cell wall organization"/>
    <property type="evidence" value="ECO:0007669"/>
    <property type="project" value="UniProtKB-KW"/>
</dbReference>
<dbReference type="EC" id="3.4.16.4" evidence="4"/>
<keyword evidence="6" id="KW-0645">Protease</keyword>
<evidence type="ECO:0000256" key="10">
    <source>
        <dbReference type="ARBA" id="ARBA00022984"/>
    </source>
</evidence>
<keyword evidence="19" id="KW-1185">Reference proteome</keyword>
<comment type="pathway">
    <text evidence="2">Cell wall biogenesis; peptidoglycan biosynthesis.</text>
</comment>
<evidence type="ECO:0000256" key="16">
    <source>
        <dbReference type="SAM" id="SignalP"/>
    </source>
</evidence>
<dbReference type="GO" id="GO:0009252">
    <property type="term" value="P:peptidoglycan biosynthetic process"/>
    <property type="evidence" value="ECO:0007669"/>
    <property type="project" value="UniProtKB-UniPathway"/>
</dbReference>
<dbReference type="Pfam" id="PF00768">
    <property type="entry name" value="Peptidase_S11"/>
    <property type="match status" value="1"/>
</dbReference>